<sequence>MSSLMAELDQDPEMKQQFEKMMQELMAAGAASSGAETSKHFDAAVNAAPTEGAKKDEFGDTIRRTMERMQQSGDAATQAASSNADGADEFLVQMMQKLQAGAGAGEGDVDDLLANMLMQLTHKEILYEPMKNLHDKFPAWLDTHEDIDASDRQRYEEQYKLTGEIVARFEREGYSNENDEDSQYIVERMQKMHASGKPPSDLVDDADAAEEALAGLDECPQQ</sequence>
<reference evidence="1" key="1">
    <citation type="journal article" date="2020" name="Stud. Mycol.">
        <title>101 Dothideomycetes genomes: a test case for predicting lifestyles and emergence of pathogens.</title>
        <authorList>
            <person name="Haridas S."/>
            <person name="Albert R."/>
            <person name="Binder M."/>
            <person name="Bloem J."/>
            <person name="Labutti K."/>
            <person name="Salamov A."/>
            <person name="Andreopoulos B."/>
            <person name="Baker S."/>
            <person name="Barry K."/>
            <person name="Bills G."/>
            <person name="Bluhm B."/>
            <person name="Cannon C."/>
            <person name="Castanera R."/>
            <person name="Culley D."/>
            <person name="Daum C."/>
            <person name="Ezra D."/>
            <person name="Gonzalez J."/>
            <person name="Henrissat B."/>
            <person name="Kuo A."/>
            <person name="Liang C."/>
            <person name="Lipzen A."/>
            <person name="Lutzoni F."/>
            <person name="Magnuson J."/>
            <person name="Mondo S."/>
            <person name="Nolan M."/>
            <person name="Ohm R."/>
            <person name="Pangilinan J."/>
            <person name="Park H.-J."/>
            <person name="Ramirez L."/>
            <person name="Alfaro M."/>
            <person name="Sun H."/>
            <person name="Tritt A."/>
            <person name="Yoshinaga Y."/>
            <person name="Zwiers L.-H."/>
            <person name="Turgeon B."/>
            <person name="Goodwin S."/>
            <person name="Spatafora J."/>
            <person name="Crous P."/>
            <person name="Grigoriev I."/>
        </authorList>
    </citation>
    <scope>NUCLEOTIDE SEQUENCE</scope>
    <source>
        <strain evidence="1">CBS 480.64</strain>
    </source>
</reference>
<dbReference type="PANTHER" id="PTHR12774">
    <property type="entry name" value="PEROXISOMAL BIOGENESIS FACTOR 19"/>
    <property type="match status" value="1"/>
</dbReference>
<keyword evidence="2" id="KW-1185">Reference proteome</keyword>
<dbReference type="OrthoDB" id="21292at2759"/>
<name>A0A6A7CB77_9PEZI</name>
<gene>
    <name evidence="1" type="ORF">K470DRAFT_209554</name>
</gene>
<organism evidence="1 2">
    <name type="scientific">Piedraia hortae CBS 480.64</name>
    <dbReference type="NCBI Taxonomy" id="1314780"/>
    <lineage>
        <taxon>Eukaryota</taxon>
        <taxon>Fungi</taxon>
        <taxon>Dikarya</taxon>
        <taxon>Ascomycota</taxon>
        <taxon>Pezizomycotina</taxon>
        <taxon>Dothideomycetes</taxon>
        <taxon>Dothideomycetidae</taxon>
        <taxon>Capnodiales</taxon>
        <taxon>Piedraiaceae</taxon>
        <taxon>Piedraia</taxon>
    </lineage>
</organism>
<dbReference type="GO" id="GO:0033328">
    <property type="term" value="F:peroxisome membrane targeting sequence binding"/>
    <property type="evidence" value="ECO:0007669"/>
    <property type="project" value="TreeGrafter"/>
</dbReference>
<proteinExistence type="predicted"/>
<dbReference type="InterPro" id="IPR038322">
    <property type="entry name" value="Pex19_C_sf"/>
</dbReference>
<dbReference type="Pfam" id="PF04614">
    <property type="entry name" value="Pex19"/>
    <property type="match status" value="1"/>
</dbReference>
<evidence type="ECO:0000313" key="1">
    <source>
        <dbReference type="EMBL" id="KAF2864225.1"/>
    </source>
</evidence>
<dbReference type="AlphaFoldDB" id="A0A6A7CB77"/>
<dbReference type="GO" id="GO:0045046">
    <property type="term" value="P:protein import into peroxisome membrane"/>
    <property type="evidence" value="ECO:0007669"/>
    <property type="project" value="TreeGrafter"/>
</dbReference>
<dbReference type="Gene3D" id="1.20.120.900">
    <property type="entry name" value="Pex19, mPTS binding domain"/>
    <property type="match status" value="1"/>
</dbReference>
<dbReference type="EMBL" id="MU005958">
    <property type="protein sequence ID" value="KAF2864225.1"/>
    <property type="molecule type" value="Genomic_DNA"/>
</dbReference>
<dbReference type="GO" id="GO:0005778">
    <property type="term" value="C:peroxisomal membrane"/>
    <property type="evidence" value="ECO:0007669"/>
    <property type="project" value="TreeGrafter"/>
</dbReference>
<dbReference type="PANTHER" id="PTHR12774:SF2">
    <property type="entry name" value="PEROXISOMAL BIOGENESIS FACTOR 19"/>
    <property type="match status" value="1"/>
</dbReference>
<dbReference type="Proteomes" id="UP000799421">
    <property type="component" value="Unassembled WGS sequence"/>
</dbReference>
<accession>A0A6A7CB77</accession>
<dbReference type="InterPro" id="IPR006708">
    <property type="entry name" value="Pex19"/>
</dbReference>
<evidence type="ECO:0000313" key="2">
    <source>
        <dbReference type="Proteomes" id="UP000799421"/>
    </source>
</evidence>
<protein>
    <submittedName>
        <fullName evidence="1">Pex19 protein</fullName>
    </submittedName>
</protein>